<dbReference type="PROSITE" id="PS51272">
    <property type="entry name" value="SLH"/>
    <property type="match status" value="3"/>
</dbReference>
<feature type="compositionally biased region" description="Basic and acidic residues" evidence="2">
    <location>
        <begin position="477"/>
        <end position="492"/>
    </location>
</feature>
<reference evidence="5 6" key="1">
    <citation type="submission" date="2016-10" db="EMBL/GenBank/DDBJ databases">
        <authorList>
            <person name="de Groot N.N."/>
        </authorList>
    </citation>
    <scope>NUCLEOTIDE SEQUENCE [LARGE SCALE GENOMIC DNA]</scope>
    <source>
        <strain evidence="5 6">DSM 20475</strain>
    </source>
</reference>
<dbReference type="Pfam" id="PF17936">
    <property type="entry name" value="Big_6"/>
    <property type="match status" value="2"/>
</dbReference>
<evidence type="ECO:0000256" key="1">
    <source>
        <dbReference type="ARBA" id="ARBA00022737"/>
    </source>
</evidence>
<protein>
    <submittedName>
        <fullName evidence="5">S-layer homology domain-containing protein</fullName>
    </submittedName>
</protein>
<evidence type="ECO:0000256" key="2">
    <source>
        <dbReference type="SAM" id="MobiDB-lite"/>
    </source>
</evidence>
<dbReference type="InterPro" id="IPR001119">
    <property type="entry name" value="SLH_dom"/>
</dbReference>
<feature type="region of interest" description="Disordered" evidence="2">
    <location>
        <begin position="455"/>
        <end position="548"/>
    </location>
</feature>
<dbReference type="InterPro" id="IPR051465">
    <property type="entry name" value="Cell_Envelope_Struct_Comp"/>
</dbReference>
<feature type="domain" description="SLH" evidence="4">
    <location>
        <begin position="657"/>
        <end position="715"/>
    </location>
</feature>
<evidence type="ECO:0000259" key="4">
    <source>
        <dbReference type="PROSITE" id="PS51272"/>
    </source>
</evidence>
<feature type="chain" id="PRO_5011591474" evidence="3">
    <location>
        <begin position="26"/>
        <end position="764"/>
    </location>
</feature>
<feature type="region of interest" description="Disordered" evidence="2">
    <location>
        <begin position="393"/>
        <end position="414"/>
    </location>
</feature>
<dbReference type="Proteomes" id="UP000198995">
    <property type="component" value="Unassembled WGS sequence"/>
</dbReference>
<dbReference type="STRING" id="2741.SAMN04489866_104173"/>
<name>A0A1G6VXZ0_PEPNI</name>
<feature type="domain" description="SLH" evidence="4">
    <location>
        <begin position="528"/>
        <end position="592"/>
    </location>
</feature>
<dbReference type="EMBL" id="FNAF01000004">
    <property type="protein sequence ID" value="SDD58439.1"/>
    <property type="molecule type" value="Genomic_DNA"/>
</dbReference>
<accession>A0A1G6VXZ0</accession>
<dbReference type="PANTHER" id="PTHR43308:SF5">
    <property type="entry name" value="S-LAYER PROTEIN _ PEPTIDOGLYCAN ENDO-BETA-N-ACETYLGLUCOSAMINIDASE"/>
    <property type="match status" value="1"/>
</dbReference>
<dbReference type="Gene3D" id="2.60.40.10">
    <property type="entry name" value="Immunoglobulins"/>
    <property type="match status" value="1"/>
</dbReference>
<keyword evidence="1" id="KW-0677">Repeat</keyword>
<feature type="compositionally biased region" description="Polar residues" evidence="2">
    <location>
        <begin position="393"/>
        <end position="405"/>
    </location>
</feature>
<evidence type="ECO:0000256" key="3">
    <source>
        <dbReference type="SAM" id="SignalP"/>
    </source>
</evidence>
<feature type="signal peptide" evidence="3">
    <location>
        <begin position="1"/>
        <end position="25"/>
    </location>
</feature>
<dbReference type="RefSeq" id="WP_091791633.1">
    <property type="nucleotide sequence ID" value="NZ_FNAF01000004.1"/>
</dbReference>
<feature type="domain" description="SLH" evidence="4">
    <location>
        <begin position="593"/>
        <end position="656"/>
    </location>
</feature>
<feature type="compositionally biased region" description="Basic and acidic residues" evidence="2">
    <location>
        <begin position="511"/>
        <end position="540"/>
    </location>
</feature>
<dbReference type="Gene3D" id="2.60.40.3630">
    <property type="match status" value="1"/>
</dbReference>
<evidence type="ECO:0000313" key="5">
    <source>
        <dbReference type="EMBL" id="SDD58439.1"/>
    </source>
</evidence>
<proteinExistence type="predicted"/>
<dbReference type="Pfam" id="PF00395">
    <property type="entry name" value="SLH"/>
    <property type="match status" value="3"/>
</dbReference>
<sequence>MLKRKIAILLAFALLVGSSVSPANAKEPDQNDEIYYWKVYSTDIAPGEEDQIEWINSTTWHGIGFSWASYWDLGYDSIKFTKKWGDNYVVGSNAKKLSERKVGDTFYYLNDGHQDNHERRLARGGWPLAKCTITSVQPFGDGSSMYNVDTSWVQAYKHIGYARSYDKDMFKKYELDKYWDHPTDFSLYFQRMSEAPTGDVTWVQDEGFQKDQKDSEIATSIKVAGQPNLTYREGDKLDLSKLAVTLTYKNKSKKVVPYADFDKYDLTTNLENGDPLYINRDNGKTIKVRKGSLKTETEPLVVKKALDASSPAKVNPVHENDKKVSGQGETGASIMIKDQDGNVIVNTTVDKEGNWSANLPEDKTPTEGGKLTVTQTETGKAPTDTTVTVEKASNTSSEPQVNSVYDTDKSISGKGVSGASILIKDDSNNTIGQTKVDSAGFWEVNLPDGKKLAEGDKLTVTQTEDNKTPTKVTKTVQKKETTKPDKPNDKNHKSSGGSSGGGSGFVPSNTDKNKTTDGDKNKDNKDNKDNKQDNKNKDNKSSLSVKDLNTRDHYRYMVGYEDKTFRPNKEMTRAEVATMFVRLLDNKSASSSQAKSFKDVKANDWYADSVAYASYRGIVSGYPDGTFKPNDPISRAEFASIAARFADLTKTEPLSFSDVAKGNWAYNSIAKASSQGWLSGYPDGTFRPNNKINRAEVTSITNRMLGRKADLDWIAKNPGQVVSYKDVDKDAWWYGDIMEASNGHDYDKAGKAKVWTRLNHKSFA</sequence>
<dbReference type="AlphaFoldDB" id="A0A1G6VXZ0"/>
<dbReference type="PANTHER" id="PTHR43308">
    <property type="entry name" value="OUTER MEMBRANE PROTEIN ALPHA-RELATED"/>
    <property type="match status" value="1"/>
</dbReference>
<dbReference type="InterPro" id="IPR013783">
    <property type="entry name" value="Ig-like_fold"/>
</dbReference>
<keyword evidence="3" id="KW-0732">Signal</keyword>
<gene>
    <name evidence="5" type="ORF">SAMN04489866_104173</name>
</gene>
<organism evidence="5 6">
    <name type="scientific">Peptococcus niger</name>
    <dbReference type="NCBI Taxonomy" id="2741"/>
    <lineage>
        <taxon>Bacteria</taxon>
        <taxon>Bacillati</taxon>
        <taxon>Bacillota</taxon>
        <taxon>Clostridia</taxon>
        <taxon>Eubacteriales</taxon>
        <taxon>Peptococcaceae</taxon>
        <taxon>Peptococcus</taxon>
    </lineage>
</organism>
<keyword evidence="6" id="KW-1185">Reference proteome</keyword>
<dbReference type="InterPro" id="IPR041498">
    <property type="entry name" value="Big_6"/>
</dbReference>
<dbReference type="OrthoDB" id="9769314at2"/>
<evidence type="ECO:0000313" key="6">
    <source>
        <dbReference type="Proteomes" id="UP000198995"/>
    </source>
</evidence>